<sequence>MVVVAEAAPMRGGIATFAETITADPRLAAEFDVELLNTARTATRQGGKLVFSNITHALSDAWKTFEAARRADVVHVQLVADPGLPTIRAAALCLAARAGTRGVVAHVHSATGNAGRPEVADYSARDRRILRAVGVSALVLTVSDAGTSTFSEILPKTPVETVDNAVDVGSFELARLDADVPTVLFVGVVCARKGVPELAAACADLRTRGVRFNLVIIGGQGPTPDEEYARVMGALESAGLADAAVGPEYGEQVRVRLRDADVFVLPSYLEGQPMAILEAMASGLPVVATAIGAVPTMIRDGVEGRVVEPGDVPALTEALADVLASKTRRQTIGAAARKRAEERHDLPILSARLAAAYRSVLVRSPRPRRDAAGRSRAPKMGPSSE</sequence>
<name>A0ABP6T6D8_9ACTN</name>
<proteinExistence type="predicted"/>
<dbReference type="Proteomes" id="UP001501676">
    <property type="component" value="Unassembled WGS sequence"/>
</dbReference>
<dbReference type="PANTHER" id="PTHR45947">
    <property type="entry name" value="SULFOQUINOVOSYL TRANSFERASE SQD2"/>
    <property type="match status" value="1"/>
</dbReference>
<feature type="domain" description="Glycosyl transferase family 1" evidence="3">
    <location>
        <begin position="177"/>
        <end position="339"/>
    </location>
</feature>
<protein>
    <recommendedName>
        <fullName evidence="3">Glycosyl transferase family 1 domain-containing protein</fullName>
    </recommendedName>
</protein>
<dbReference type="EMBL" id="BAAAYN010000044">
    <property type="protein sequence ID" value="GAA3394236.1"/>
    <property type="molecule type" value="Genomic_DNA"/>
</dbReference>
<reference evidence="5" key="1">
    <citation type="journal article" date="2019" name="Int. J. Syst. Evol. Microbiol.">
        <title>The Global Catalogue of Microorganisms (GCM) 10K type strain sequencing project: providing services to taxonomists for standard genome sequencing and annotation.</title>
        <authorList>
            <consortium name="The Broad Institute Genomics Platform"/>
            <consortium name="The Broad Institute Genome Sequencing Center for Infectious Disease"/>
            <person name="Wu L."/>
            <person name="Ma J."/>
        </authorList>
    </citation>
    <scope>NUCLEOTIDE SEQUENCE [LARGE SCALE GENOMIC DNA]</scope>
    <source>
        <strain evidence="5">JCM 9458</strain>
    </source>
</reference>
<evidence type="ECO:0000313" key="4">
    <source>
        <dbReference type="EMBL" id="GAA3394236.1"/>
    </source>
</evidence>
<gene>
    <name evidence="4" type="ORF">GCM10020369_62870</name>
</gene>
<dbReference type="SUPFAM" id="SSF53756">
    <property type="entry name" value="UDP-Glycosyltransferase/glycogen phosphorylase"/>
    <property type="match status" value="1"/>
</dbReference>
<evidence type="ECO:0000256" key="2">
    <source>
        <dbReference type="SAM" id="MobiDB-lite"/>
    </source>
</evidence>
<dbReference type="Gene3D" id="3.40.50.2000">
    <property type="entry name" value="Glycogen Phosphorylase B"/>
    <property type="match status" value="2"/>
</dbReference>
<feature type="region of interest" description="Disordered" evidence="2">
    <location>
        <begin position="365"/>
        <end position="385"/>
    </location>
</feature>
<dbReference type="InterPro" id="IPR050194">
    <property type="entry name" value="Glycosyltransferase_grp1"/>
</dbReference>
<evidence type="ECO:0000313" key="5">
    <source>
        <dbReference type="Proteomes" id="UP001501676"/>
    </source>
</evidence>
<keyword evidence="5" id="KW-1185">Reference proteome</keyword>
<evidence type="ECO:0000256" key="1">
    <source>
        <dbReference type="ARBA" id="ARBA00022679"/>
    </source>
</evidence>
<keyword evidence="1" id="KW-0808">Transferase</keyword>
<accession>A0ABP6T6D8</accession>
<dbReference type="Pfam" id="PF00534">
    <property type="entry name" value="Glycos_transf_1"/>
    <property type="match status" value="1"/>
</dbReference>
<evidence type="ECO:0000259" key="3">
    <source>
        <dbReference type="Pfam" id="PF00534"/>
    </source>
</evidence>
<comment type="caution">
    <text evidence="4">The sequence shown here is derived from an EMBL/GenBank/DDBJ whole genome shotgun (WGS) entry which is preliminary data.</text>
</comment>
<dbReference type="PANTHER" id="PTHR45947:SF15">
    <property type="entry name" value="TEICHURONIC ACID BIOSYNTHESIS GLYCOSYLTRANSFERASE TUAC-RELATED"/>
    <property type="match status" value="1"/>
</dbReference>
<dbReference type="CDD" id="cd03801">
    <property type="entry name" value="GT4_PimA-like"/>
    <property type="match status" value="1"/>
</dbReference>
<dbReference type="InterPro" id="IPR001296">
    <property type="entry name" value="Glyco_trans_1"/>
</dbReference>
<organism evidence="4 5">
    <name type="scientific">Cryptosporangium minutisporangium</name>
    <dbReference type="NCBI Taxonomy" id="113569"/>
    <lineage>
        <taxon>Bacteria</taxon>
        <taxon>Bacillati</taxon>
        <taxon>Actinomycetota</taxon>
        <taxon>Actinomycetes</taxon>
        <taxon>Cryptosporangiales</taxon>
        <taxon>Cryptosporangiaceae</taxon>
        <taxon>Cryptosporangium</taxon>
    </lineage>
</organism>